<feature type="chain" id="PRO_5004277131" evidence="1">
    <location>
        <begin position="23"/>
        <end position="342"/>
    </location>
</feature>
<keyword evidence="2" id="KW-0378">Hydrolase</keyword>
<dbReference type="AlphaFoldDB" id="Q6MPU0"/>
<keyword evidence="2" id="KW-0645">Protease</keyword>
<reference evidence="2 3" key="1">
    <citation type="journal article" date="2004" name="Science">
        <title>A predator unmasked: life cycle of Bdellovibrio bacteriovorus from a genomic perspective.</title>
        <authorList>
            <person name="Rendulic S."/>
            <person name="Jagtap P."/>
            <person name="Rosinus A."/>
            <person name="Eppinger M."/>
            <person name="Baar C."/>
            <person name="Lanz C."/>
            <person name="Keller H."/>
            <person name="Lambert C."/>
            <person name="Evans K.J."/>
            <person name="Goesmann A."/>
            <person name="Meyer F."/>
            <person name="Sockett R.E."/>
            <person name="Schuster S.C."/>
        </authorList>
    </citation>
    <scope>NUCLEOTIDE SEQUENCE [LARGE SCALE GENOMIC DNA]</scope>
    <source>
        <strain evidence="3">ATCC 15356 / DSM 50701 / NCIMB 9529 / HD100</strain>
    </source>
</reference>
<dbReference type="KEGG" id="bba:Bd0751"/>
<keyword evidence="3" id="KW-1185">Reference proteome</keyword>
<protein>
    <submittedName>
        <fullName evidence="2">Putative protease</fullName>
        <ecNumber evidence="2">3.4.24.-</ecNumber>
    </submittedName>
</protein>
<dbReference type="STRING" id="264462.Bd0751"/>
<evidence type="ECO:0000256" key="1">
    <source>
        <dbReference type="SAM" id="SignalP"/>
    </source>
</evidence>
<evidence type="ECO:0000313" key="2">
    <source>
        <dbReference type="EMBL" id="CAE78707.1"/>
    </source>
</evidence>
<organism evidence="2 3">
    <name type="scientific">Bdellovibrio bacteriovorus (strain ATCC 15356 / DSM 50701 / NCIMB 9529 / HD100)</name>
    <dbReference type="NCBI Taxonomy" id="264462"/>
    <lineage>
        <taxon>Bacteria</taxon>
        <taxon>Pseudomonadati</taxon>
        <taxon>Bdellovibrionota</taxon>
        <taxon>Bdellovibrionia</taxon>
        <taxon>Bdellovibrionales</taxon>
        <taxon>Pseudobdellovibrionaceae</taxon>
        <taxon>Bdellovibrio</taxon>
    </lineage>
</organism>
<feature type="signal peptide" evidence="1">
    <location>
        <begin position="1"/>
        <end position="22"/>
    </location>
</feature>
<dbReference type="Proteomes" id="UP000008080">
    <property type="component" value="Chromosome"/>
</dbReference>
<dbReference type="RefSeq" id="WP_011163309.1">
    <property type="nucleotide sequence ID" value="NC_005363.1"/>
</dbReference>
<dbReference type="GO" id="GO:0006508">
    <property type="term" value="P:proteolysis"/>
    <property type="evidence" value="ECO:0007669"/>
    <property type="project" value="UniProtKB-KW"/>
</dbReference>
<gene>
    <name evidence="2" type="ordered locus">Bd0751</name>
</gene>
<dbReference type="EC" id="3.4.24.-" evidence="2"/>
<sequence>MTNLMKFAAVAMLLISAQSANAISLRFKFKTFSSGPDIYACNAGLKHNASAHKACYFEDTQIACTAGTCTDATCHTRCVCTNDNGGEYLMDYMKGSYSTWNQGDAKWNTTWTAATRQAGQGTYATLVSHDDAFANRIKELSFNLGSELYGAEYFVDICYRGPQIEYFEDNVVANFSLLAQVSATDFVATGVNPGDNNPDGPGYEHGRDGLNMTPNIKYTTLSGLTVESYTVCDLQGLNTFKFARNNANQYNTLDNEAKFSNWNAPQNGGGDFFTGTNQPTSVGAAKDLYNTWINQNTKTPRFCRVRYVFKETNHAAALKNLRKWQRHGAEMCTYTKIEESVN</sequence>
<dbReference type="eggNOG" id="ENOG50340JD">
    <property type="taxonomic scope" value="Bacteria"/>
</dbReference>
<accession>Q6MPU0</accession>
<dbReference type="HOGENOM" id="CLU_069766_0_0_7"/>
<proteinExistence type="predicted"/>
<dbReference type="GO" id="GO:0008233">
    <property type="term" value="F:peptidase activity"/>
    <property type="evidence" value="ECO:0007669"/>
    <property type="project" value="UniProtKB-KW"/>
</dbReference>
<evidence type="ECO:0000313" key="3">
    <source>
        <dbReference type="Proteomes" id="UP000008080"/>
    </source>
</evidence>
<name>Q6MPU0_BDEBA</name>
<dbReference type="EMBL" id="BX842648">
    <property type="protein sequence ID" value="CAE78707.1"/>
    <property type="molecule type" value="Genomic_DNA"/>
</dbReference>
<keyword evidence="1" id="KW-0732">Signal</keyword>
<dbReference type="GeneID" id="93011835"/>